<dbReference type="Proteomes" id="UP000285190">
    <property type="component" value="Unassembled WGS sequence"/>
</dbReference>
<dbReference type="OrthoDB" id="6174494at2"/>
<dbReference type="RefSeq" id="WP_119738666.1">
    <property type="nucleotide sequence ID" value="NZ_QYUN01000002.1"/>
</dbReference>
<dbReference type="CDD" id="cd08054">
    <property type="entry name" value="gp6"/>
    <property type="match status" value="1"/>
</dbReference>
<sequence length="202" mass="22304">MPDKPRMTMNLRLIAPATEDPISLNEARLHVRLIVDPADTSAHPDDSLIKSLIAAAGQRAEHLTGRALMTQTWELALDRFAPVIELDKSPVQSIGSVKYLDGNGALQTLDPSAYVLDDFSEPGRLLPATGRSWPATLGQINAVRIQFTAGYENAAEVPQAIRQWMLLLIGTLYENRESVIVGASIQELPHIDGLLDRYKVWR</sequence>
<protein>
    <recommendedName>
        <fullName evidence="3">Phage gp6-like head-tail connector protein</fullName>
    </recommendedName>
</protein>
<keyword evidence="2" id="KW-1185">Reference proteome</keyword>
<dbReference type="InterPro" id="IPR011738">
    <property type="entry name" value="Phage_CHP"/>
</dbReference>
<dbReference type="Gene3D" id="1.10.3230.30">
    <property type="entry name" value="Phage gp6-like head-tail connector protein"/>
    <property type="match status" value="1"/>
</dbReference>
<evidence type="ECO:0000313" key="2">
    <source>
        <dbReference type="Proteomes" id="UP000285190"/>
    </source>
</evidence>
<reference evidence="1 2" key="1">
    <citation type="submission" date="2018-09" db="EMBL/GenBank/DDBJ databases">
        <authorList>
            <person name="Zhu H."/>
        </authorList>
    </citation>
    <scope>NUCLEOTIDE SEQUENCE [LARGE SCALE GENOMIC DNA]</scope>
    <source>
        <strain evidence="1 2">K2R10-39</strain>
    </source>
</reference>
<dbReference type="EMBL" id="QYUN01000002">
    <property type="protein sequence ID" value="RJG06253.1"/>
    <property type="molecule type" value="Genomic_DNA"/>
</dbReference>
<accession>A0A418X1C1</accession>
<name>A0A418X1C1_9BURK</name>
<dbReference type="AlphaFoldDB" id="A0A418X1C1"/>
<comment type="caution">
    <text evidence="1">The sequence shown here is derived from an EMBL/GenBank/DDBJ whole genome shotgun (WGS) entry which is preliminary data.</text>
</comment>
<proteinExistence type="predicted"/>
<organism evidence="1 2">
    <name type="scientific">Noviherbaspirillum cavernae</name>
    <dbReference type="NCBI Taxonomy" id="2320862"/>
    <lineage>
        <taxon>Bacteria</taxon>
        <taxon>Pseudomonadati</taxon>
        <taxon>Pseudomonadota</taxon>
        <taxon>Betaproteobacteria</taxon>
        <taxon>Burkholderiales</taxon>
        <taxon>Oxalobacteraceae</taxon>
        <taxon>Noviherbaspirillum</taxon>
    </lineage>
</organism>
<gene>
    <name evidence="1" type="ORF">D3870_09730</name>
</gene>
<evidence type="ECO:0000313" key="1">
    <source>
        <dbReference type="EMBL" id="RJG06253.1"/>
    </source>
</evidence>
<dbReference type="NCBIfam" id="TIGR02215">
    <property type="entry name" value="phage_chp_gp8"/>
    <property type="match status" value="1"/>
</dbReference>
<evidence type="ECO:0008006" key="3">
    <source>
        <dbReference type="Google" id="ProtNLM"/>
    </source>
</evidence>